<reference evidence="11 12" key="1">
    <citation type="submission" date="2018-11" db="EMBL/GenBank/DDBJ databases">
        <title>Genomes From Bacteria Associated with the Canine Oral Cavity: a Test Case for Automated Genome-Based Taxonomic Assignment.</title>
        <authorList>
            <person name="Coil D.A."/>
            <person name="Jospin G."/>
            <person name="Darling A.E."/>
            <person name="Wallis C."/>
            <person name="Davis I.J."/>
            <person name="Harris S."/>
            <person name="Eisen J.A."/>
            <person name="Holcombe L.J."/>
            <person name="O'Flynn C."/>
        </authorList>
    </citation>
    <scope>NUCLEOTIDE SEQUENCE [LARGE SCALE GENOMIC DNA]</scope>
    <source>
        <strain evidence="11 12">OH5050</strain>
    </source>
</reference>
<dbReference type="InterPro" id="IPR003838">
    <property type="entry name" value="ABC3_permease_C"/>
</dbReference>
<dbReference type="RefSeq" id="WP_124932536.1">
    <property type="nucleotide sequence ID" value="NZ_RQZC01000001.1"/>
</dbReference>
<feature type="transmembrane region" description="Helical" evidence="8">
    <location>
        <begin position="322"/>
        <end position="343"/>
    </location>
</feature>
<feature type="transmembrane region" description="Helical" evidence="8">
    <location>
        <begin position="413"/>
        <end position="437"/>
    </location>
</feature>
<dbReference type="PANTHER" id="PTHR30572:SF4">
    <property type="entry name" value="ABC TRANSPORTER PERMEASE YTRF"/>
    <property type="match status" value="1"/>
</dbReference>
<feature type="region of interest" description="Disordered" evidence="7">
    <location>
        <begin position="67"/>
        <end position="111"/>
    </location>
</feature>
<feature type="domain" description="ABC3 transporter permease C-terminal" evidence="9">
    <location>
        <begin position="322"/>
        <end position="439"/>
    </location>
</feature>
<evidence type="ECO:0000256" key="2">
    <source>
        <dbReference type="ARBA" id="ARBA00022475"/>
    </source>
</evidence>
<dbReference type="OrthoDB" id="3510103at2"/>
<dbReference type="GO" id="GO:0022857">
    <property type="term" value="F:transmembrane transporter activity"/>
    <property type="evidence" value="ECO:0007669"/>
    <property type="project" value="TreeGrafter"/>
</dbReference>
<evidence type="ECO:0000256" key="7">
    <source>
        <dbReference type="SAM" id="MobiDB-lite"/>
    </source>
</evidence>
<organism evidence="11 12">
    <name type="scientific">Actinomyces bowdenii</name>
    <dbReference type="NCBI Taxonomy" id="131109"/>
    <lineage>
        <taxon>Bacteria</taxon>
        <taxon>Bacillati</taxon>
        <taxon>Actinomycetota</taxon>
        <taxon>Actinomycetes</taxon>
        <taxon>Actinomycetales</taxon>
        <taxon>Actinomycetaceae</taxon>
        <taxon>Actinomyces</taxon>
    </lineage>
</organism>
<evidence type="ECO:0000256" key="4">
    <source>
        <dbReference type="ARBA" id="ARBA00022989"/>
    </source>
</evidence>
<feature type="domain" description="MacB-like periplasmic core" evidence="10">
    <location>
        <begin position="23"/>
        <end position="232"/>
    </location>
</feature>
<keyword evidence="3 8" id="KW-0812">Transmembrane</keyword>
<keyword evidence="2" id="KW-1003">Cell membrane</keyword>
<sequence>MSEIFGSLVEAWGQVRIGKLRVLLSLVGVAAAVASMTFVIAFGEVSVQAIQEYLARYSGQPGTVSVTVTPTKTDEDTGQEPGAAAPAQAGGSAAGTGPEAGTGASGGGDAAAANRQTARILTAMDTFVERHQVSHWATTYQLPLRLVLPDGPANVSTTAVSQGYQQIHRAYADQGRWLTQDDADDLSPSLVVSSSVLERLGIEELTAPVTIEAYAPMRATFTIVGVLPAEPQYTDETGTPVPEPLTAYVLSDSLEPLLPKDFTRPSPTLELWVGKDGDSQMRTLARDAFNAEFGTGSAQIRSNLDGSGGIDSASGFTRVVTIAGLFVMILGALSLVNISLVTVRQRINEIGVRRSFGATSRRIFFSIMMESVVATVIAGIVGIAIAIVGMRVVPFSPILGIEPHVRPPFPMSAALIGLLSATAVGALAGLIPAIVAVRIRPIDAIRY</sequence>
<feature type="transmembrane region" description="Helical" evidence="8">
    <location>
        <begin position="20"/>
        <end position="42"/>
    </location>
</feature>
<evidence type="ECO:0000256" key="1">
    <source>
        <dbReference type="ARBA" id="ARBA00004651"/>
    </source>
</evidence>
<dbReference type="GO" id="GO:0005886">
    <property type="term" value="C:plasma membrane"/>
    <property type="evidence" value="ECO:0007669"/>
    <property type="project" value="UniProtKB-SubCell"/>
</dbReference>
<feature type="compositionally biased region" description="Low complexity" evidence="7">
    <location>
        <begin position="79"/>
        <end position="91"/>
    </location>
</feature>
<evidence type="ECO:0000259" key="9">
    <source>
        <dbReference type="Pfam" id="PF02687"/>
    </source>
</evidence>
<keyword evidence="12" id="KW-1185">Reference proteome</keyword>
<dbReference type="AlphaFoldDB" id="A0A3P1VAC9"/>
<name>A0A3P1VAC9_9ACTO</name>
<feature type="transmembrane region" description="Helical" evidence="8">
    <location>
        <begin position="363"/>
        <end position="393"/>
    </location>
</feature>
<dbReference type="Proteomes" id="UP000271272">
    <property type="component" value="Unassembled WGS sequence"/>
</dbReference>
<comment type="subcellular location">
    <subcellularLocation>
        <location evidence="1">Cell membrane</location>
        <topology evidence="1">Multi-pass membrane protein</topology>
    </subcellularLocation>
</comment>
<dbReference type="Pfam" id="PF12704">
    <property type="entry name" value="MacB_PCD"/>
    <property type="match status" value="1"/>
</dbReference>
<evidence type="ECO:0000313" key="11">
    <source>
        <dbReference type="EMBL" id="RRD30617.1"/>
    </source>
</evidence>
<keyword evidence="4 8" id="KW-1133">Transmembrane helix</keyword>
<comment type="similarity">
    <text evidence="6">Belongs to the ABC-4 integral membrane protein family.</text>
</comment>
<evidence type="ECO:0000256" key="5">
    <source>
        <dbReference type="ARBA" id="ARBA00023136"/>
    </source>
</evidence>
<dbReference type="InterPro" id="IPR025857">
    <property type="entry name" value="MacB_PCD"/>
</dbReference>
<proteinExistence type="inferred from homology"/>
<evidence type="ECO:0000256" key="6">
    <source>
        <dbReference type="ARBA" id="ARBA00038076"/>
    </source>
</evidence>
<dbReference type="InterPro" id="IPR050250">
    <property type="entry name" value="Macrolide_Exporter_MacB"/>
</dbReference>
<evidence type="ECO:0000313" key="12">
    <source>
        <dbReference type="Proteomes" id="UP000271272"/>
    </source>
</evidence>
<evidence type="ECO:0000256" key="8">
    <source>
        <dbReference type="SAM" id="Phobius"/>
    </source>
</evidence>
<protein>
    <submittedName>
        <fullName evidence="11">ABC transporter permease</fullName>
    </submittedName>
</protein>
<accession>A0A3P1VAC9</accession>
<evidence type="ECO:0000256" key="3">
    <source>
        <dbReference type="ARBA" id="ARBA00022692"/>
    </source>
</evidence>
<dbReference type="PANTHER" id="PTHR30572">
    <property type="entry name" value="MEMBRANE COMPONENT OF TRANSPORTER-RELATED"/>
    <property type="match status" value="1"/>
</dbReference>
<evidence type="ECO:0000259" key="10">
    <source>
        <dbReference type="Pfam" id="PF12704"/>
    </source>
</evidence>
<gene>
    <name evidence="11" type="ORF">EII10_00370</name>
</gene>
<comment type="caution">
    <text evidence="11">The sequence shown here is derived from an EMBL/GenBank/DDBJ whole genome shotgun (WGS) entry which is preliminary data.</text>
</comment>
<feature type="compositionally biased region" description="Gly residues" evidence="7">
    <location>
        <begin position="92"/>
        <end position="109"/>
    </location>
</feature>
<keyword evidence="5 8" id="KW-0472">Membrane</keyword>
<dbReference type="Pfam" id="PF02687">
    <property type="entry name" value="FtsX"/>
    <property type="match status" value="1"/>
</dbReference>
<dbReference type="EMBL" id="RQZC01000001">
    <property type="protein sequence ID" value="RRD30617.1"/>
    <property type="molecule type" value="Genomic_DNA"/>
</dbReference>